<reference evidence="1 2" key="1">
    <citation type="submission" date="2023-07" db="EMBL/GenBank/DDBJ databases">
        <title>Sorghum-associated microbial communities from plants grown in Nebraska, USA.</title>
        <authorList>
            <person name="Schachtman D."/>
        </authorList>
    </citation>
    <scope>NUCLEOTIDE SEQUENCE [LARGE SCALE GENOMIC DNA]</scope>
    <source>
        <strain evidence="1 2">DS1039</strain>
    </source>
</reference>
<name>A0ABU1KZ59_9BURK</name>
<sequence>MANEAREWDPDDWQIRSRSIYACRVSRVYHKKQERLFEYCDGVTKVVALVGDAGSIARATAASPAWLVSIGVMVTITSRLSLVVGYAKKFRIHADLAKSFIELGLKILTAGVVNQETAIAFQAAATGLEMNEPRSPGALVRICQNGVLAVEGWK</sequence>
<comment type="caution">
    <text evidence="1">The sequence shown here is derived from an EMBL/GenBank/DDBJ whole genome shotgun (WGS) entry which is preliminary data.</text>
</comment>
<protein>
    <submittedName>
        <fullName evidence="1">Uncharacterized protein</fullName>
    </submittedName>
</protein>
<dbReference type="Proteomes" id="UP001185254">
    <property type="component" value="Unassembled WGS sequence"/>
</dbReference>
<evidence type="ECO:0000313" key="2">
    <source>
        <dbReference type="Proteomes" id="UP001185254"/>
    </source>
</evidence>
<accession>A0ABU1KZ59</accession>
<dbReference type="RefSeq" id="WP_310066624.1">
    <property type="nucleotide sequence ID" value="NZ_JAVDQN010000002.1"/>
</dbReference>
<dbReference type="EMBL" id="JAVDQN010000002">
    <property type="protein sequence ID" value="MDR6376209.1"/>
    <property type="molecule type" value="Genomic_DNA"/>
</dbReference>
<organism evidence="1 2">
    <name type="scientific">Paraburkholderia caledonica</name>
    <dbReference type="NCBI Taxonomy" id="134536"/>
    <lineage>
        <taxon>Bacteria</taxon>
        <taxon>Pseudomonadati</taxon>
        <taxon>Pseudomonadota</taxon>
        <taxon>Betaproteobacteria</taxon>
        <taxon>Burkholderiales</taxon>
        <taxon>Burkholderiaceae</taxon>
        <taxon>Paraburkholderia</taxon>
    </lineage>
</organism>
<gene>
    <name evidence="1" type="ORF">J2776_002909</name>
</gene>
<proteinExistence type="predicted"/>
<evidence type="ECO:0000313" key="1">
    <source>
        <dbReference type="EMBL" id="MDR6376209.1"/>
    </source>
</evidence>
<keyword evidence="2" id="KW-1185">Reference proteome</keyword>